<dbReference type="RefSeq" id="WP_267220801.1">
    <property type="nucleotide sequence ID" value="NZ_JAPCWC010000008.1"/>
</dbReference>
<proteinExistence type="predicted"/>
<reference evidence="1 2" key="1">
    <citation type="submission" date="2024-09" db="EMBL/GenBank/DDBJ databases">
        <authorList>
            <person name="Sun Q."/>
            <person name="Mori K."/>
        </authorList>
    </citation>
    <scope>NUCLEOTIDE SEQUENCE [LARGE SCALE GENOMIC DNA]</scope>
    <source>
        <strain evidence="1 2">CICC 11035S</strain>
    </source>
</reference>
<evidence type="ECO:0000313" key="1">
    <source>
        <dbReference type="EMBL" id="MFC0683105.1"/>
    </source>
</evidence>
<name>A0ABV6S1I9_9SPHN</name>
<dbReference type="Proteomes" id="UP001589858">
    <property type="component" value="Unassembled WGS sequence"/>
</dbReference>
<gene>
    <name evidence="1" type="ORF">ACFFF8_00690</name>
</gene>
<sequence>MTFFYSAMTGGFYSDAVHPTRPEDCVEISDAERLSLLDGQANGGTISACTTTGMPEVVAPVNDPATTRARLLASVKREASRRILIISPEWRQLNDLRSPSDAATNRFAAIDAVRSASNAVELQIGETADEDLGDFDVGKNPLWPESVAAS</sequence>
<comment type="caution">
    <text evidence="1">The sequence shown here is derived from an EMBL/GenBank/DDBJ whole genome shotgun (WGS) entry which is preliminary data.</text>
</comment>
<accession>A0ABV6S1I9</accession>
<protein>
    <submittedName>
        <fullName evidence="1">Uncharacterized protein</fullName>
    </submittedName>
</protein>
<keyword evidence="2" id="KW-1185">Reference proteome</keyword>
<evidence type="ECO:0000313" key="2">
    <source>
        <dbReference type="Proteomes" id="UP001589858"/>
    </source>
</evidence>
<dbReference type="EMBL" id="JBHLTM010000003">
    <property type="protein sequence ID" value="MFC0683105.1"/>
    <property type="molecule type" value="Genomic_DNA"/>
</dbReference>
<organism evidence="1 2">
    <name type="scientific">Novosphingobium clariflavum</name>
    <dbReference type="NCBI Taxonomy" id="2029884"/>
    <lineage>
        <taxon>Bacteria</taxon>
        <taxon>Pseudomonadati</taxon>
        <taxon>Pseudomonadota</taxon>
        <taxon>Alphaproteobacteria</taxon>
        <taxon>Sphingomonadales</taxon>
        <taxon>Sphingomonadaceae</taxon>
        <taxon>Novosphingobium</taxon>
    </lineage>
</organism>